<keyword evidence="4" id="KW-0696">RNA-directed RNA polymerase</keyword>
<sequence>MPKNSKIAWRSFPDASASAPAEDGASAAVATSGDLALDAALAGLGVGRKLCRQLRAELKLEEDSFGCLLRDFRRDQRRVESALARLLPKVSEQVICLLEVESFEASPPARGGIPEIPVDCVAAGNEFEEVWKALPKMLPGENSERQGHEERGRALRRRLKATLTEEAQQRLKAAMAQLRDEGAGGADEYLTEVWEQLKALENEYLRVDLMLEIIMSQAQELQRALRGAVERKLSTPPTPSAASKKPRPRGRGEILVLPETPLEELTEVLEEKKPWCVQAGAKRAIICGGGLFNGVRNQFLADLHMPLPGGGWTLFALPDIWGNLKETECYVILNGEYITGELAAWRPGRVFE</sequence>
<dbReference type="GO" id="GO:0003968">
    <property type="term" value="F:RNA-directed RNA polymerase activity"/>
    <property type="evidence" value="ECO:0007669"/>
    <property type="project" value="UniProtKB-KW"/>
</dbReference>
<dbReference type="EMBL" id="CAMXCT010002983">
    <property type="protein sequence ID" value="CAI4001698.1"/>
    <property type="molecule type" value="Genomic_DNA"/>
</dbReference>
<protein>
    <submittedName>
        <fullName evidence="4">RNA-dependent RNA polymerase</fullName>
    </submittedName>
</protein>
<keyword evidence="5" id="KW-1185">Reference proteome</keyword>
<keyword evidence="4" id="KW-0808">Transferase</keyword>
<dbReference type="EMBL" id="CAMXCT030002983">
    <property type="protein sequence ID" value="CAL4789010.1"/>
    <property type="molecule type" value="Genomic_DNA"/>
</dbReference>
<gene>
    <name evidence="2" type="ORF">C1SCF055_LOCUS27721</name>
</gene>
<evidence type="ECO:0000313" key="4">
    <source>
        <dbReference type="EMBL" id="CAL4789010.1"/>
    </source>
</evidence>
<proteinExistence type="predicted"/>
<evidence type="ECO:0000313" key="3">
    <source>
        <dbReference type="EMBL" id="CAL1155073.1"/>
    </source>
</evidence>
<feature type="non-terminal residue" evidence="2">
    <location>
        <position position="352"/>
    </location>
</feature>
<dbReference type="EMBL" id="CAMXCT020002983">
    <property type="protein sequence ID" value="CAL1155073.1"/>
    <property type="molecule type" value="Genomic_DNA"/>
</dbReference>
<reference evidence="3" key="2">
    <citation type="submission" date="2024-04" db="EMBL/GenBank/DDBJ databases">
        <authorList>
            <person name="Chen Y."/>
            <person name="Shah S."/>
            <person name="Dougan E. K."/>
            <person name="Thang M."/>
            <person name="Chan C."/>
        </authorList>
    </citation>
    <scope>NUCLEOTIDE SEQUENCE [LARGE SCALE GENOMIC DNA]</scope>
</reference>
<keyword evidence="4" id="KW-0548">Nucleotidyltransferase</keyword>
<evidence type="ECO:0000313" key="5">
    <source>
        <dbReference type="Proteomes" id="UP001152797"/>
    </source>
</evidence>
<dbReference type="AlphaFoldDB" id="A0A9P1D166"/>
<evidence type="ECO:0000313" key="2">
    <source>
        <dbReference type="EMBL" id="CAI4001698.1"/>
    </source>
</evidence>
<comment type="caution">
    <text evidence="2">The sequence shown here is derived from an EMBL/GenBank/DDBJ whole genome shotgun (WGS) entry which is preliminary data.</text>
</comment>
<feature type="region of interest" description="Disordered" evidence="1">
    <location>
        <begin position="229"/>
        <end position="252"/>
    </location>
</feature>
<dbReference type="Proteomes" id="UP001152797">
    <property type="component" value="Unassembled WGS sequence"/>
</dbReference>
<dbReference type="OrthoDB" id="485780at2759"/>
<evidence type="ECO:0000256" key="1">
    <source>
        <dbReference type="SAM" id="MobiDB-lite"/>
    </source>
</evidence>
<organism evidence="2">
    <name type="scientific">Cladocopium goreaui</name>
    <dbReference type="NCBI Taxonomy" id="2562237"/>
    <lineage>
        <taxon>Eukaryota</taxon>
        <taxon>Sar</taxon>
        <taxon>Alveolata</taxon>
        <taxon>Dinophyceae</taxon>
        <taxon>Suessiales</taxon>
        <taxon>Symbiodiniaceae</taxon>
        <taxon>Cladocopium</taxon>
    </lineage>
</organism>
<name>A0A9P1D166_9DINO</name>
<reference evidence="2" key="1">
    <citation type="submission" date="2022-10" db="EMBL/GenBank/DDBJ databases">
        <authorList>
            <person name="Chen Y."/>
            <person name="Dougan E. K."/>
            <person name="Chan C."/>
            <person name="Rhodes N."/>
            <person name="Thang M."/>
        </authorList>
    </citation>
    <scope>NUCLEOTIDE SEQUENCE</scope>
</reference>
<accession>A0A9P1D166</accession>